<evidence type="ECO:0000256" key="2">
    <source>
        <dbReference type="ARBA" id="ARBA00023315"/>
    </source>
</evidence>
<dbReference type="CDD" id="cd04301">
    <property type="entry name" value="NAT_SF"/>
    <property type="match status" value="1"/>
</dbReference>
<keyword evidence="2" id="KW-0012">Acyltransferase</keyword>
<keyword evidence="5" id="KW-1185">Reference proteome</keyword>
<dbReference type="SUPFAM" id="SSF55729">
    <property type="entry name" value="Acyl-CoA N-acyltransferases (Nat)"/>
    <property type="match status" value="1"/>
</dbReference>
<comment type="caution">
    <text evidence="4">The sequence shown here is derived from an EMBL/GenBank/DDBJ whole genome shotgun (WGS) entry which is preliminary data.</text>
</comment>
<dbReference type="PROSITE" id="PS51186">
    <property type="entry name" value="GNAT"/>
    <property type="match status" value="1"/>
</dbReference>
<dbReference type="Pfam" id="PF00583">
    <property type="entry name" value="Acetyltransf_1"/>
    <property type="match status" value="1"/>
</dbReference>
<proteinExistence type="predicted"/>
<dbReference type="GO" id="GO:0016746">
    <property type="term" value="F:acyltransferase activity"/>
    <property type="evidence" value="ECO:0007669"/>
    <property type="project" value="UniProtKB-KW"/>
</dbReference>
<keyword evidence="1" id="KW-0808">Transferase</keyword>
<dbReference type="Proteomes" id="UP001530315">
    <property type="component" value="Unassembled WGS sequence"/>
</dbReference>
<evidence type="ECO:0000313" key="5">
    <source>
        <dbReference type="Proteomes" id="UP001530315"/>
    </source>
</evidence>
<reference evidence="4 5" key="1">
    <citation type="submission" date="2024-10" db="EMBL/GenBank/DDBJ databases">
        <title>Updated reference genomes for cyclostephanoid diatoms.</title>
        <authorList>
            <person name="Roberts W.R."/>
            <person name="Alverson A.J."/>
        </authorList>
    </citation>
    <scope>NUCLEOTIDE SEQUENCE [LARGE SCALE GENOMIC DNA]</scope>
    <source>
        <strain evidence="4 5">AJA276-08</strain>
    </source>
</reference>
<organism evidence="4 5">
    <name type="scientific">Stephanodiscus triporus</name>
    <dbReference type="NCBI Taxonomy" id="2934178"/>
    <lineage>
        <taxon>Eukaryota</taxon>
        <taxon>Sar</taxon>
        <taxon>Stramenopiles</taxon>
        <taxon>Ochrophyta</taxon>
        <taxon>Bacillariophyta</taxon>
        <taxon>Coscinodiscophyceae</taxon>
        <taxon>Thalassiosirophycidae</taxon>
        <taxon>Stephanodiscales</taxon>
        <taxon>Stephanodiscaceae</taxon>
        <taxon>Stephanodiscus</taxon>
    </lineage>
</organism>
<evidence type="ECO:0000256" key="1">
    <source>
        <dbReference type="ARBA" id="ARBA00022679"/>
    </source>
</evidence>
<gene>
    <name evidence="4" type="ORF">ACHAW5_002218</name>
</gene>
<evidence type="ECO:0000259" key="3">
    <source>
        <dbReference type="PROSITE" id="PS51186"/>
    </source>
</evidence>
<dbReference type="InterPro" id="IPR016181">
    <property type="entry name" value="Acyl_CoA_acyltransferase"/>
</dbReference>
<dbReference type="Gene3D" id="3.40.630.30">
    <property type="match status" value="1"/>
</dbReference>
<dbReference type="InterPro" id="IPR050832">
    <property type="entry name" value="Bact_Acetyltransf"/>
</dbReference>
<dbReference type="AlphaFoldDB" id="A0ABD3PHW4"/>
<accession>A0ABD3PHW4</accession>
<evidence type="ECO:0000313" key="4">
    <source>
        <dbReference type="EMBL" id="KAL3787750.1"/>
    </source>
</evidence>
<protein>
    <recommendedName>
        <fullName evidence="3">N-acetyltransferase domain-containing protein</fullName>
    </recommendedName>
</protein>
<dbReference type="PANTHER" id="PTHR43877:SF2">
    <property type="entry name" value="AMINOALKYLPHOSPHONATE N-ACETYLTRANSFERASE-RELATED"/>
    <property type="match status" value="1"/>
</dbReference>
<dbReference type="InterPro" id="IPR000182">
    <property type="entry name" value="GNAT_dom"/>
</dbReference>
<feature type="domain" description="N-acetyltransferase" evidence="3">
    <location>
        <begin position="1"/>
        <end position="138"/>
    </location>
</feature>
<dbReference type="EMBL" id="JALLAZ020000762">
    <property type="protein sequence ID" value="KAL3787750.1"/>
    <property type="molecule type" value="Genomic_DNA"/>
</dbReference>
<sequence length="175" mass="19923">MPPRDNTRITFVNARDSRILSFAEHRTLEAEISEITDTLMDSFHPGCQPSPYLSDLGVSPPHRRRGIGEQLVAACERWTCARGYEKLYLKVEKKNVAAVGFYSSLGYDRTKLPWGDESGHAVEGYRWDTTLLLEKSLTLRGVGGTKRTWMKDQLWRPIKERVDRISTKSNTAPPI</sequence>
<name>A0ABD3PHW4_9STRA</name>
<dbReference type="PANTHER" id="PTHR43877">
    <property type="entry name" value="AMINOALKYLPHOSPHONATE N-ACETYLTRANSFERASE-RELATED-RELATED"/>
    <property type="match status" value="1"/>
</dbReference>